<protein>
    <recommendedName>
        <fullName evidence="4">DUF5074 domain-containing protein</fullName>
    </recommendedName>
</protein>
<evidence type="ECO:0000313" key="2">
    <source>
        <dbReference type="EMBL" id="OXA94108.1"/>
    </source>
</evidence>
<dbReference type="Proteomes" id="UP000198345">
    <property type="component" value="Unassembled WGS sequence"/>
</dbReference>
<dbReference type="PROSITE" id="PS51257">
    <property type="entry name" value="PROKAR_LIPOPROTEIN"/>
    <property type="match status" value="1"/>
</dbReference>
<evidence type="ECO:0000256" key="1">
    <source>
        <dbReference type="SAM" id="SignalP"/>
    </source>
</evidence>
<evidence type="ECO:0008006" key="4">
    <source>
        <dbReference type="Google" id="ProtNLM"/>
    </source>
</evidence>
<accession>A0A226HJR9</accession>
<dbReference type="OrthoDB" id="1404180at2"/>
<name>A0A226HJR9_9FLAO</name>
<keyword evidence="3" id="KW-1185">Reference proteome</keyword>
<evidence type="ECO:0000313" key="3">
    <source>
        <dbReference type="Proteomes" id="UP000198345"/>
    </source>
</evidence>
<feature type="signal peptide" evidence="1">
    <location>
        <begin position="1"/>
        <end position="27"/>
    </location>
</feature>
<reference evidence="2 3" key="1">
    <citation type="submission" date="2016-11" db="EMBL/GenBank/DDBJ databases">
        <title>Whole genomes of Flavobacteriaceae.</title>
        <authorList>
            <person name="Stine C."/>
            <person name="Li C."/>
            <person name="Tadesse D."/>
        </authorList>
    </citation>
    <scope>NUCLEOTIDE SEQUENCE [LARGE SCALE GENOMIC DNA]</scope>
    <source>
        <strain evidence="2 3">DSM 18292</strain>
    </source>
</reference>
<dbReference type="EMBL" id="MUGW01000010">
    <property type="protein sequence ID" value="OXA94108.1"/>
    <property type="molecule type" value="Genomic_DNA"/>
</dbReference>
<sequence length="428" mass="47637">MKRSNSLRSVMAGIAATMLLFSCSSNDDNKEEIEQPEEPGTEQPVDVLPKDETWVIYNGSPDWSGGIYALNDNKSRVINLSGLSFLQLKSSLGGRALGKTLYKVNDVSNTKQGINKMGFNAAGNIVDQGFLPSLSNAYESNFLVVSETEGYYWDKVRGGLKLQKFNPTTMERTGEIDFSSLSEGQPLESVGQLIIAKRDNKLYLDLLLGDKAAGNWQVTPVVKEVAIAVYDLTTEKIENVTKIGGTTNLGVFIDHILWSLDEVTGDLYFGTVADMKTQPSDFSSKILRIKKGETTFDTTFALDMKTYQFPAEFNRIFAHNGKIYTTIPSRAVSYYGGGQHGVRYRDDVWFWNEIDATTKKATRLNIPPDNFYCTQNPFFHNGEIYFVSNSTGDGFSGVNQYNPATGVIKETFRLKESGRLQGFNIIKN</sequence>
<organism evidence="2 3">
    <name type="scientific">Flavobacterium hercynium</name>
    <dbReference type="NCBI Taxonomy" id="387094"/>
    <lineage>
        <taxon>Bacteria</taxon>
        <taxon>Pseudomonadati</taxon>
        <taxon>Bacteroidota</taxon>
        <taxon>Flavobacteriia</taxon>
        <taxon>Flavobacteriales</taxon>
        <taxon>Flavobacteriaceae</taxon>
        <taxon>Flavobacterium</taxon>
    </lineage>
</organism>
<dbReference type="AlphaFoldDB" id="A0A226HJR9"/>
<feature type="chain" id="PRO_5012827457" description="DUF5074 domain-containing protein" evidence="1">
    <location>
        <begin position="28"/>
        <end position="428"/>
    </location>
</feature>
<dbReference type="RefSeq" id="WP_089048831.1">
    <property type="nucleotide sequence ID" value="NZ_FXTV01000016.1"/>
</dbReference>
<gene>
    <name evidence="2" type="ORF">B0A66_05370</name>
</gene>
<keyword evidence="1" id="KW-0732">Signal</keyword>
<comment type="caution">
    <text evidence="2">The sequence shown here is derived from an EMBL/GenBank/DDBJ whole genome shotgun (WGS) entry which is preliminary data.</text>
</comment>
<proteinExistence type="predicted"/>